<protein>
    <submittedName>
        <fullName evidence="2">Uncharacterized protein</fullName>
    </submittedName>
</protein>
<feature type="region of interest" description="Disordered" evidence="1">
    <location>
        <begin position="9"/>
        <end position="42"/>
    </location>
</feature>
<comment type="caution">
    <text evidence="2">The sequence shown here is derived from an EMBL/GenBank/DDBJ whole genome shotgun (WGS) entry which is preliminary data.</text>
</comment>
<organism evidence="2 3">
    <name type="scientific">Portunus trituberculatus</name>
    <name type="common">Swimming crab</name>
    <name type="synonym">Neptunus trituberculatus</name>
    <dbReference type="NCBI Taxonomy" id="210409"/>
    <lineage>
        <taxon>Eukaryota</taxon>
        <taxon>Metazoa</taxon>
        <taxon>Ecdysozoa</taxon>
        <taxon>Arthropoda</taxon>
        <taxon>Crustacea</taxon>
        <taxon>Multicrustacea</taxon>
        <taxon>Malacostraca</taxon>
        <taxon>Eumalacostraca</taxon>
        <taxon>Eucarida</taxon>
        <taxon>Decapoda</taxon>
        <taxon>Pleocyemata</taxon>
        <taxon>Brachyura</taxon>
        <taxon>Eubrachyura</taxon>
        <taxon>Portunoidea</taxon>
        <taxon>Portunidae</taxon>
        <taxon>Portuninae</taxon>
        <taxon>Portunus</taxon>
    </lineage>
</organism>
<keyword evidence="3" id="KW-1185">Reference proteome</keyword>
<evidence type="ECO:0000313" key="2">
    <source>
        <dbReference type="EMBL" id="MPC90500.1"/>
    </source>
</evidence>
<reference evidence="2 3" key="1">
    <citation type="submission" date="2019-05" db="EMBL/GenBank/DDBJ databases">
        <title>Another draft genome of Portunus trituberculatus and its Hox gene families provides insights of decapod evolution.</title>
        <authorList>
            <person name="Jeong J.-H."/>
            <person name="Song I."/>
            <person name="Kim S."/>
            <person name="Choi T."/>
            <person name="Kim D."/>
            <person name="Ryu S."/>
            <person name="Kim W."/>
        </authorList>
    </citation>
    <scope>NUCLEOTIDE SEQUENCE [LARGE SCALE GENOMIC DNA]</scope>
    <source>
        <tissue evidence="2">Muscle</tissue>
    </source>
</reference>
<accession>A0A5B7J148</accession>
<dbReference type="EMBL" id="VSRR010084577">
    <property type="protein sequence ID" value="MPC90500.1"/>
    <property type="molecule type" value="Genomic_DNA"/>
</dbReference>
<dbReference type="Proteomes" id="UP000324222">
    <property type="component" value="Unassembled WGS sequence"/>
</dbReference>
<proteinExistence type="predicted"/>
<evidence type="ECO:0000313" key="3">
    <source>
        <dbReference type="Proteomes" id="UP000324222"/>
    </source>
</evidence>
<name>A0A5B7J148_PORTR</name>
<evidence type="ECO:0000256" key="1">
    <source>
        <dbReference type="SAM" id="MobiDB-lite"/>
    </source>
</evidence>
<dbReference type="AlphaFoldDB" id="A0A5B7J148"/>
<gene>
    <name evidence="2" type="ORF">E2C01_085489</name>
</gene>
<sequence length="54" mass="5826">MSVISVIIKTHKRKAGDTRSSKTPPRECVLGPDTPTASPTGYPLLVCRSESLQD</sequence>